<dbReference type="AlphaFoldDB" id="A0A090MQG9"/>
<dbReference type="Proteomes" id="UP000035762">
    <property type="component" value="Unassembled WGS sequence"/>
</dbReference>
<reference evidence="1 2" key="1">
    <citation type="journal article" date="2014" name="Genome Announc.">
        <title>Genome Sequence of Afipia felis Strain 76713, Isolated in Hospital Water Using an Amoeba Co-Culture Procedure.</title>
        <authorList>
            <person name="Benamar S."/>
            <person name="La Scola B."/>
            <person name="Croce O."/>
        </authorList>
    </citation>
    <scope>NUCLEOTIDE SEQUENCE [LARGE SCALE GENOMIC DNA]</scope>
    <source>
        <strain evidence="1 2">76713</strain>
    </source>
</reference>
<evidence type="ECO:0000313" key="2">
    <source>
        <dbReference type="Proteomes" id="UP000035762"/>
    </source>
</evidence>
<keyword evidence="2" id="KW-1185">Reference proteome</keyword>
<protein>
    <submittedName>
        <fullName evidence="1">Uncharacterized protein</fullName>
    </submittedName>
</protein>
<proteinExistence type="predicted"/>
<evidence type="ECO:0000313" key="1">
    <source>
        <dbReference type="EMBL" id="CEG09635.1"/>
    </source>
</evidence>
<name>A0A090MQG9_AFIFE</name>
<comment type="caution">
    <text evidence="1">The sequence shown here is derived from an EMBL/GenBank/DDBJ whole genome shotgun (WGS) entry which is preliminary data.</text>
</comment>
<gene>
    <name evidence="1" type="ORF">BN961_03065</name>
</gene>
<dbReference type="EMBL" id="CCAZ020000002">
    <property type="protein sequence ID" value="CEG09635.1"/>
    <property type="molecule type" value="Genomic_DNA"/>
</dbReference>
<sequence length="31" mass="3460">MKALCVHAPGEPTPNQRIINLVAAQRMGRMR</sequence>
<accession>A0A090MQG9</accession>
<organism evidence="1 2">
    <name type="scientific">Afipia felis</name>
    <name type="common">Cat scratch disease bacillus</name>
    <dbReference type="NCBI Taxonomy" id="1035"/>
    <lineage>
        <taxon>Bacteria</taxon>
        <taxon>Pseudomonadati</taxon>
        <taxon>Pseudomonadota</taxon>
        <taxon>Alphaproteobacteria</taxon>
        <taxon>Hyphomicrobiales</taxon>
        <taxon>Nitrobacteraceae</taxon>
        <taxon>Afipia</taxon>
    </lineage>
</organism>